<proteinExistence type="predicted"/>
<keyword evidence="1" id="KW-0472">Membrane</keyword>
<evidence type="ECO:0000313" key="2">
    <source>
        <dbReference type="EMBL" id="MDN4599377.1"/>
    </source>
</evidence>
<name>A0ABT8J312_9MICO</name>
<gene>
    <name evidence="2" type="ORF">P5G59_19670</name>
</gene>
<dbReference type="EMBL" id="JAROCB010000006">
    <property type="protein sequence ID" value="MDN4599377.1"/>
    <property type="molecule type" value="Genomic_DNA"/>
</dbReference>
<evidence type="ECO:0000256" key="1">
    <source>
        <dbReference type="SAM" id="Phobius"/>
    </source>
</evidence>
<organism evidence="2 3">
    <name type="scientific">Leifsonia virtsii</name>
    <dbReference type="NCBI Taxonomy" id="3035915"/>
    <lineage>
        <taxon>Bacteria</taxon>
        <taxon>Bacillati</taxon>
        <taxon>Actinomycetota</taxon>
        <taxon>Actinomycetes</taxon>
        <taxon>Micrococcales</taxon>
        <taxon>Microbacteriaceae</taxon>
        <taxon>Leifsonia</taxon>
    </lineage>
</organism>
<dbReference type="Proteomes" id="UP001174210">
    <property type="component" value="Unassembled WGS sequence"/>
</dbReference>
<comment type="caution">
    <text evidence="2">The sequence shown here is derived from an EMBL/GenBank/DDBJ whole genome shotgun (WGS) entry which is preliminary data.</text>
</comment>
<feature type="transmembrane region" description="Helical" evidence="1">
    <location>
        <begin position="74"/>
        <end position="92"/>
    </location>
</feature>
<dbReference type="RefSeq" id="WP_301220716.1">
    <property type="nucleotide sequence ID" value="NZ_JAROCB010000006.1"/>
</dbReference>
<reference evidence="2" key="1">
    <citation type="submission" date="2023-03" db="EMBL/GenBank/DDBJ databases">
        <title>MT1 and MT2 Draft Genomes of Novel Species.</title>
        <authorList>
            <person name="Venkateswaran K."/>
        </authorList>
    </citation>
    <scope>NUCLEOTIDE SEQUENCE</scope>
    <source>
        <strain evidence="2">F6_8S_P_1A</strain>
    </source>
</reference>
<protein>
    <recommendedName>
        <fullName evidence="4">Integral membrane protein</fullName>
    </recommendedName>
</protein>
<evidence type="ECO:0008006" key="4">
    <source>
        <dbReference type="Google" id="ProtNLM"/>
    </source>
</evidence>
<sequence length="138" mass="15725">MTNVMSREDRANGRISRSYRHERTQLPPVTGYEQGTLFSDDLGQLWVASPGPQWIKANIVTADEYRRLHRRSRWLLAGLALLLPTLVTVFIVSMIWHVAAWSLILIVPAFVLVLIAVPRTNKQLLGCIVQPDFDTEFL</sequence>
<keyword evidence="1" id="KW-1133">Transmembrane helix</keyword>
<feature type="transmembrane region" description="Helical" evidence="1">
    <location>
        <begin position="98"/>
        <end position="117"/>
    </location>
</feature>
<accession>A0ABT8J312</accession>
<keyword evidence="3" id="KW-1185">Reference proteome</keyword>
<keyword evidence="1" id="KW-0812">Transmembrane</keyword>
<evidence type="ECO:0000313" key="3">
    <source>
        <dbReference type="Proteomes" id="UP001174210"/>
    </source>
</evidence>